<keyword evidence="19" id="KW-1185">Reference proteome</keyword>
<gene>
    <name evidence="18" type="ORF">H2201_005605</name>
</gene>
<comment type="caution">
    <text evidence="18">The sequence shown here is derived from an EMBL/GenBank/DDBJ whole genome shotgun (WGS) entry which is preliminary data.</text>
</comment>
<dbReference type="InterPro" id="IPR008427">
    <property type="entry name" value="Extracellular_membr_CFEM_dom"/>
</dbReference>
<evidence type="ECO:0000256" key="8">
    <source>
        <dbReference type="ARBA" id="ARBA00022723"/>
    </source>
</evidence>
<comment type="caution">
    <text evidence="15">Lacks conserved residue(s) required for the propagation of feature annotation.</text>
</comment>
<keyword evidence="14" id="KW-0449">Lipoprotein</keyword>
<feature type="disulfide bond" evidence="15">
    <location>
        <begin position="41"/>
        <end position="48"/>
    </location>
</feature>
<keyword evidence="6 15" id="KW-0349">Heme</keyword>
<evidence type="ECO:0000256" key="11">
    <source>
        <dbReference type="ARBA" id="ARBA00023136"/>
    </source>
</evidence>
<evidence type="ECO:0000256" key="1">
    <source>
        <dbReference type="ARBA" id="ARBA00004609"/>
    </source>
</evidence>
<keyword evidence="11" id="KW-0472">Membrane</keyword>
<proteinExistence type="inferred from homology"/>
<feature type="domain" description="CFEM" evidence="17">
    <location>
        <begin position="1"/>
        <end position="110"/>
    </location>
</feature>
<keyword evidence="8 15" id="KW-0479">Metal-binding</keyword>
<feature type="binding site" description="axial binding residue" evidence="15">
    <location>
        <position position="45"/>
    </location>
    <ligand>
        <name>heme</name>
        <dbReference type="ChEBI" id="CHEBI:30413"/>
    </ligand>
    <ligandPart>
        <name>Fe</name>
        <dbReference type="ChEBI" id="CHEBI:18248"/>
    </ligandPart>
</feature>
<evidence type="ECO:0000313" key="18">
    <source>
        <dbReference type="EMBL" id="KAJ9663397.1"/>
    </source>
</evidence>
<comment type="similarity">
    <text evidence="3">Belongs to the RBT5 family.</text>
</comment>
<dbReference type="PANTHER" id="PTHR37928:SF2">
    <property type="entry name" value="GPI ANCHORED CFEM DOMAIN PROTEIN (AFU_ORTHOLOGUE AFUA_6G10580)"/>
    <property type="match status" value="1"/>
</dbReference>
<evidence type="ECO:0000256" key="10">
    <source>
        <dbReference type="ARBA" id="ARBA00023004"/>
    </source>
</evidence>
<comment type="subcellular location">
    <subcellularLocation>
        <location evidence="1">Cell membrane</location>
        <topology evidence="1">Lipid-anchor</topology>
        <topology evidence="1">GPI-anchor</topology>
    </subcellularLocation>
    <subcellularLocation>
        <location evidence="2">Secreted</location>
    </subcellularLocation>
</comment>
<dbReference type="SMART" id="SM00747">
    <property type="entry name" value="CFEM"/>
    <property type="match status" value="1"/>
</dbReference>
<keyword evidence="9 16" id="KW-0732">Signal</keyword>
<evidence type="ECO:0000256" key="7">
    <source>
        <dbReference type="ARBA" id="ARBA00022622"/>
    </source>
</evidence>
<evidence type="ECO:0000256" key="14">
    <source>
        <dbReference type="ARBA" id="ARBA00023288"/>
    </source>
</evidence>
<dbReference type="Proteomes" id="UP001172684">
    <property type="component" value="Unassembled WGS sequence"/>
</dbReference>
<evidence type="ECO:0000256" key="12">
    <source>
        <dbReference type="ARBA" id="ARBA00023157"/>
    </source>
</evidence>
<name>A0ABQ9NSC6_9PEZI</name>
<evidence type="ECO:0000256" key="5">
    <source>
        <dbReference type="ARBA" id="ARBA00022525"/>
    </source>
</evidence>
<reference evidence="18" key="1">
    <citation type="submission" date="2022-10" db="EMBL/GenBank/DDBJ databases">
        <title>Culturing micro-colonial fungi from biological soil crusts in the Mojave desert and describing Neophaeococcomyces mojavensis, and introducing the new genera and species Taxawa tesnikishii.</title>
        <authorList>
            <person name="Kurbessoian T."/>
            <person name="Stajich J.E."/>
        </authorList>
    </citation>
    <scope>NUCLEOTIDE SEQUENCE</scope>
    <source>
        <strain evidence="18">TK_1</strain>
    </source>
</reference>
<keyword evidence="7" id="KW-0336">GPI-anchor</keyword>
<evidence type="ECO:0000256" key="4">
    <source>
        <dbReference type="ARBA" id="ARBA00022475"/>
    </source>
</evidence>
<organism evidence="18 19">
    <name type="scientific">Coniosporium apollinis</name>
    <dbReference type="NCBI Taxonomy" id="61459"/>
    <lineage>
        <taxon>Eukaryota</taxon>
        <taxon>Fungi</taxon>
        <taxon>Dikarya</taxon>
        <taxon>Ascomycota</taxon>
        <taxon>Pezizomycotina</taxon>
        <taxon>Dothideomycetes</taxon>
        <taxon>Dothideomycetes incertae sedis</taxon>
        <taxon>Coniosporium</taxon>
    </lineage>
</organism>
<feature type="signal peptide" evidence="16">
    <location>
        <begin position="1"/>
        <end position="18"/>
    </location>
</feature>
<dbReference type="Pfam" id="PF05730">
    <property type="entry name" value="CFEM"/>
    <property type="match status" value="1"/>
</dbReference>
<evidence type="ECO:0000256" key="15">
    <source>
        <dbReference type="PROSITE-ProRule" id="PRU01356"/>
    </source>
</evidence>
<dbReference type="EMBL" id="JAPDRL010000043">
    <property type="protein sequence ID" value="KAJ9663397.1"/>
    <property type="molecule type" value="Genomic_DNA"/>
</dbReference>
<evidence type="ECO:0000256" key="9">
    <source>
        <dbReference type="ARBA" id="ARBA00022729"/>
    </source>
</evidence>
<accession>A0ABQ9NSC6</accession>
<keyword evidence="10 15" id="KW-0408">Iron</keyword>
<evidence type="ECO:0000256" key="16">
    <source>
        <dbReference type="SAM" id="SignalP"/>
    </source>
</evidence>
<evidence type="ECO:0000313" key="19">
    <source>
        <dbReference type="Proteomes" id="UP001172684"/>
    </source>
</evidence>
<sequence>MRFSALALAAYFGALAVAQSTSIADLPVCARNCVGSNLGGCNAIDVRCICSNTDYISGLSCCVLNSCSPEDQQRTIDFALKHTECVKFSVQRRVLCSLVNLIFRGIPSSFRDVNRRIGSPGYNKRGVT</sequence>
<evidence type="ECO:0000256" key="6">
    <source>
        <dbReference type="ARBA" id="ARBA00022617"/>
    </source>
</evidence>
<evidence type="ECO:0000256" key="13">
    <source>
        <dbReference type="ARBA" id="ARBA00023180"/>
    </source>
</evidence>
<evidence type="ECO:0000256" key="3">
    <source>
        <dbReference type="ARBA" id="ARBA00010031"/>
    </source>
</evidence>
<evidence type="ECO:0000259" key="17">
    <source>
        <dbReference type="PROSITE" id="PS52012"/>
    </source>
</evidence>
<keyword evidence="4" id="KW-1003">Cell membrane</keyword>
<keyword evidence="13" id="KW-0325">Glycoprotein</keyword>
<dbReference type="PROSITE" id="PS52012">
    <property type="entry name" value="CFEM"/>
    <property type="match status" value="1"/>
</dbReference>
<evidence type="ECO:0000256" key="2">
    <source>
        <dbReference type="ARBA" id="ARBA00004613"/>
    </source>
</evidence>
<dbReference type="InterPro" id="IPR051735">
    <property type="entry name" value="CFEM_domain"/>
</dbReference>
<feature type="chain" id="PRO_5045317835" description="CFEM domain-containing protein" evidence="16">
    <location>
        <begin position="19"/>
        <end position="128"/>
    </location>
</feature>
<dbReference type="PANTHER" id="PTHR37928">
    <property type="entry name" value="CFEM DOMAIN PROTEIN (AFU_ORTHOLOGUE AFUA_6G14090)"/>
    <property type="match status" value="1"/>
</dbReference>
<protein>
    <recommendedName>
        <fullName evidence="17">CFEM domain-containing protein</fullName>
    </recommendedName>
</protein>
<keyword evidence="5" id="KW-0964">Secreted</keyword>
<keyword evidence="12 15" id="KW-1015">Disulfide bond</keyword>